<reference evidence="2" key="1">
    <citation type="journal article" date="2021" name="BMC Genomics">
        <title>Chromosome-level genome assembly and manually-curated proteome of model necrotroph Parastagonospora nodorum Sn15 reveals a genome-wide trove of candidate effector homologs, and redundancy of virulence-related functions within an accessory chromosome.</title>
        <authorList>
            <person name="Bertazzoni S."/>
            <person name="Jones D.A.B."/>
            <person name="Phan H.T."/>
            <person name="Tan K.-C."/>
            <person name="Hane J.K."/>
        </authorList>
    </citation>
    <scope>NUCLEOTIDE SEQUENCE [LARGE SCALE GENOMIC DNA]</scope>
    <source>
        <strain evidence="2">SN15 / ATCC MYA-4574 / FGSC 10173)</strain>
    </source>
</reference>
<organism evidence="1 2">
    <name type="scientific">Phaeosphaeria nodorum (strain SN15 / ATCC MYA-4574 / FGSC 10173)</name>
    <name type="common">Glume blotch fungus</name>
    <name type="synonym">Parastagonospora nodorum</name>
    <dbReference type="NCBI Taxonomy" id="321614"/>
    <lineage>
        <taxon>Eukaryota</taxon>
        <taxon>Fungi</taxon>
        <taxon>Dikarya</taxon>
        <taxon>Ascomycota</taxon>
        <taxon>Pezizomycotina</taxon>
        <taxon>Dothideomycetes</taxon>
        <taxon>Pleosporomycetidae</taxon>
        <taxon>Pleosporales</taxon>
        <taxon>Pleosporineae</taxon>
        <taxon>Phaeosphaeriaceae</taxon>
        <taxon>Parastagonospora</taxon>
    </lineage>
</organism>
<gene>
    <name evidence="1" type="ORF">JI435_410980</name>
</gene>
<name>A0A7U2F322_PHANO</name>
<evidence type="ECO:0000313" key="1">
    <source>
        <dbReference type="EMBL" id="QRC97763.1"/>
    </source>
</evidence>
<protein>
    <submittedName>
        <fullName evidence="1">Uncharacterized protein</fullName>
    </submittedName>
</protein>
<dbReference type="EMBL" id="CP069029">
    <property type="protein sequence ID" value="QRC97763.1"/>
    <property type="molecule type" value="Genomic_DNA"/>
</dbReference>
<dbReference type="Proteomes" id="UP000663193">
    <property type="component" value="Chromosome 7"/>
</dbReference>
<accession>A0A7U2F322</accession>
<evidence type="ECO:0000313" key="2">
    <source>
        <dbReference type="Proteomes" id="UP000663193"/>
    </source>
</evidence>
<proteinExistence type="predicted"/>
<sequence>MVDVPCFLAYANRSKRLAIVLRHDVQVLARSIVPISGSELPPVSLYLHVISSNIVQSGMDTRNTHTNRLTCSLAKRP</sequence>
<dbReference type="AlphaFoldDB" id="A0A7U2F322"/>
<keyword evidence="2" id="KW-1185">Reference proteome</keyword>
<dbReference type="VEuPathDB" id="FungiDB:JI435_410980"/>